<feature type="region of interest" description="Disordered" evidence="2">
    <location>
        <begin position="223"/>
        <end position="243"/>
    </location>
</feature>
<accession>A0A6G4XDH0</accession>
<dbReference type="SUPFAM" id="SSF102588">
    <property type="entry name" value="LmbE-like"/>
    <property type="match status" value="1"/>
</dbReference>
<evidence type="ECO:0000313" key="4">
    <source>
        <dbReference type="Proteomes" id="UP000481109"/>
    </source>
</evidence>
<dbReference type="AlphaFoldDB" id="A0A6G4XDH0"/>
<keyword evidence="4" id="KW-1185">Reference proteome</keyword>
<protein>
    <submittedName>
        <fullName evidence="3">PIG-L family deacetylase</fullName>
    </submittedName>
</protein>
<name>A0A6G4XDH0_9ACTN</name>
<evidence type="ECO:0000313" key="3">
    <source>
        <dbReference type="EMBL" id="NGO74900.1"/>
    </source>
</evidence>
<dbReference type="GO" id="GO:0016137">
    <property type="term" value="P:glycoside metabolic process"/>
    <property type="evidence" value="ECO:0007669"/>
    <property type="project" value="UniProtKB-ARBA"/>
</dbReference>
<comment type="caution">
    <text evidence="3">The sequence shown here is derived from an EMBL/GenBank/DDBJ whole genome shotgun (WGS) entry which is preliminary data.</text>
</comment>
<keyword evidence="1" id="KW-0862">Zinc</keyword>
<dbReference type="Proteomes" id="UP000481109">
    <property type="component" value="Unassembled WGS sequence"/>
</dbReference>
<dbReference type="Pfam" id="PF02585">
    <property type="entry name" value="PIG-L"/>
    <property type="match status" value="1"/>
</dbReference>
<proteinExistence type="predicted"/>
<gene>
    <name evidence="3" type="ORF">G6045_04245</name>
</gene>
<dbReference type="InterPro" id="IPR024078">
    <property type="entry name" value="LmbE-like_dom_sf"/>
</dbReference>
<dbReference type="InterPro" id="IPR003737">
    <property type="entry name" value="GlcNAc_PI_deacetylase-related"/>
</dbReference>
<dbReference type="PANTHER" id="PTHR12993:SF30">
    <property type="entry name" value="N-ACETYL-ALPHA-D-GLUCOSAMINYL L-MALATE DEACETYLASE 1"/>
    <property type="match status" value="1"/>
</dbReference>
<dbReference type="Gene3D" id="3.40.50.10320">
    <property type="entry name" value="LmbE-like"/>
    <property type="match status" value="1"/>
</dbReference>
<evidence type="ECO:0000256" key="1">
    <source>
        <dbReference type="ARBA" id="ARBA00022833"/>
    </source>
</evidence>
<dbReference type="EMBL" id="JAAKZW010000007">
    <property type="protein sequence ID" value="NGO74900.1"/>
    <property type="molecule type" value="Genomic_DNA"/>
</dbReference>
<dbReference type="GO" id="GO:0016811">
    <property type="term" value="F:hydrolase activity, acting on carbon-nitrogen (but not peptide) bonds, in linear amides"/>
    <property type="evidence" value="ECO:0007669"/>
    <property type="project" value="TreeGrafter"/>
</dbReference>
<evidence type="ECO:0000256" key="2">
    <source>
        <dbReference type="SAM" id="MobiDB-lite"/>
    </source>
</evidence>
<dbReference type="PANTHER" id="PTHR12993">
    <property type="entry name" value="N-ACETYLGLUCOSAMINYL-PHOSPHATIDYLINOSITOL DE-N-ACETYLASE-RELATED"/>
    <property type="match status" value="1"/>
</dbReference>
<reference evidence="3 4" key="1">
    <citation type="submission" date="2020-02" db="EMBL/GenBank/DDBJ databases">
        <title>Whole-genome analyses of novel actinobacteria.</title>
        <authorList>
            <person name="Sahin N."/>
            <person name="Tokatli A."/>
        </authorList>
    </citation>
    <scope>NUCLEOTIDE SEQUENCE [LARGE SCALE GENOMIC DNA]</scope>
    <source>
        <strain evidence="3 4">YC504</strain>
    </source>
</reference>
<feature type="compositionally biased region" description="Low complexity" evidence="2">
    <location>
        <begin position="223"/>
        <end position="239"/>
    </location>
</feature>
<organism evidence="3 4">
    <name type="scientific">Streptomyces mesophilus</name>
    <dbReference type="NCBI Taxonomy" id="1775132"/>
    <lineage>
        <taxon>Bacteria</taxon>
        <taxon>Bacillati</taxon>
        <taxon>Actinomycetota</taxon>
        <taxon>Actinomycetes</taxon>
        <taxon>Kitasatosporales</taxon>
        <taxon>Streptomycetaceae</taxon>
        <taxon>Streptomyces</taxon>
    </lineage>
</organism>
<sequence>MIRLGVGRRLDRIVAVGAHCDDIAIGAGGTLLTLCSARPGLRIDALVLSGGGSDREQEERAALLAFCPGAELRLTVLKLPDGRVPAHWEEAKAAVEELREQTEPDVVLAPRTDDAHQDHRGLAQLVTTAFRDHLVLGYEIAKWDGDLGRPVAYQPLAPELAEEKVRLLHEHYPSQRHRSWFDREAFLGLARIRGIECHTRYAEAYAVTKLTLDLGAFTPSAPTPSVSAPSVSPPSVSAPDAFAPIDLTPSALTLGD</sequence>